<dbReference type="GO" id="GO:0016324">
    <property type="term" value="C:apical plasma membrane"/>
    <property type="evidence" value="ECO:0007669"/>
    <property type="project" value="UniProtKB-SubCell"/>
</dbReference>
<dbReference type="InterPro" id="IPR003689">
    <property type="entry name" value="ZIP"/>
</dbReference>
<keyword evidence="8" id="KW-0406">Ion transport</keyword>
<proteinExistence type="predicted"/>
<organism evidence="15 16">
    <name type="scientific">Oedothorax gibbosus</name>
    <dbReference type="NCBI Taxonomy" id="931172"/>
    <lineage>
        <taxon>Eukaryota</taxon>
        <taxon>Metazoa</taxon>
        <taxon>Ecdysozoa</taxon>
        <taxon>Arthropoda</taxon>
        <taxon>Chelicerata</taxon>
        <taxon>Arachnida</taxon>
        <taxon>Araneae</taxon>
        <taxon>Araneomorphae</taxon>
        <taxon>Entelegynae</taxon>
        <taxon>Araneoidea</taxon>
        <taxon>Linyphiidae</taxon>
        <taxon>Erigoninae</taxon>
        <taxon>Oedothorax</taxon>
    </lineage>
</organism>
<evidence type="ECO:0000313" key="15">
    <source>
        <dbReference type="EMBL" id="KAG8191032.1"/>
    </source>
</evidence>
<keyword evidence="3" id="KW-1003">Cell membrane</keyword>
<keyword evidence="4 14" id="KW-0812">Transmembrane</keyword>
<feature type="transmembrane region" description="Helical" evidence="14">
    <location>
        <begin position="207"/>
        <end position="228"/>
    </location>
</feature>
<evidence type="ECO:0000256" key="3">
    <source>
        <dbReference type="ARBA" id="ARBA00022475"/>
    </source>
</evidence>
<evidence type="ECO:0000256" key="11">
    <source>
        <dbReference type="ARBA" id="ARBA00039395"/>
    </source>
</evidence>
<evidence type="ECO:0000256" key="4">
    <source>
        <dbReference type="ARBA" id="ARBA00022692"/>
    </source>
</evidence>
<dbReference type="EMBL" id="JAFNEN010000168">
    <property type="protein sequence ID" value="KAG8191032.1"/>
    <property type="molecule type" value="Genomic_DNA"/>
</dbReference>
<comment type="caution">
    <text evidence="15">The sequence shown here is derived from an EMBL/GenBank/DDBJ whole genome shotgun (WGS) entry which is preliminary data.</text>
</comment>
<dbReference type="PROSITE" id="PS51257">
    <property type="entry name" value="PROKAR_LIPOPROTEIN"/>
    <property type="match status" value="1"/>
</dbReference>
<feature type="transmembrane region" description="Helical" evidence="14">
    <location>
        <begin position="293"/>
        <end position="313"/>
    </location>
</feature>
<evidence type="ECO:0000256" key="13">
    <source>
        <dbReference type="ARBA" id="ARBA00042778"/>
    </source>
</evidence>
<sequence length="351" mass="39239">MENKQLLMILRAAFITCVYFLTLACYLAPIIIAKHWKSKSLSLSSPSQVFESRRYVNRIISWCNCTSIGIFLSMCFLAIFPTVKEMIHKICENSDYKTNFPITEFLVVVGFILTLLMEQSILLCQERAESSLRDIAEQNEGLLEMQDFNDEPNYIQNEQEQGLVSSFQTKAKGYTDEELNTDDCSTHVLHGHSHISLLSHRGDNFSFVLLFIATGLHSLFEGITLGLQSNTSKAVHLFVAIIIHECLVSLALGISSTKMQYSFSSYLKFAFFFSAVIPVGVVIGIVVQHAPGIGGEIVSAILQSLSAGVFLHVSFQDFLPREFSNQQDRITKVCFVTLGFVVIAILTFVLS</sequence>
<feature type="transmembrane region" description="Helical" evidence="14">
    <location>
        <begin position="266"/>
        <end position="287"/>
    </location>
</feature>
<evidence type="ECO:0000256" key="5">
    <source>
        <dbReference type="ARBA" id="ARBA00022833"/>
    </source>
</evidence>
<dbReference type="GO" id="GO:0005385">
    <property type="term" value="F:zinc ion transmembrane transporter activity"/>
    <property type="evidence" value="ECO:0007669"/>
    <property type="project" value="TreeGrafter"/>
</dbReference>
<keyword evidence="2" id="KW-0813">Transport</keyword>
<feature type="transmembrane region" description="Helical" evidence="14">
    <location>
        <begin position="100"/>
        <end position="117"/>
    </location>
</feature>
<evidence type="ECO:0000256" key="2">
    <source>
        <dbReference type="ARBA" id="ARBA00022448"/>
    </source>
</evidence>
<dbReference type="PANTHER" id="PTHR11040:SF221">
    <property type="entry name" value="ZINC TRANSPORTER ZIP3"/>
    <property type="match status" value="1"/>
</dbReference>
<feature type="transmembrane region" description="Helical" evidence="14">
    <location>
        <begin position="59"/>
        <end position="80"/>
    </location>
</feature>
<keyword evidence="9 14" id="KW-0472">Membrane</keyword>
<feature type="transmembrane region" description="Helical" evidence="14">
    <location>
        <begin position="234"/>
        <end position="254"/>
    </location>
</feature>
<feature type="transmembrane region" description="Helical" evidence="14">
    <location>
        <begin position="333"/>
        <end position="350"/>
    </location>
</feature>
<keyword evidence="7 14" id="KW-1133">Transmembrane helix</keyword>
<dbReference type="PANTHER" id="PTHR11040">
    <property type="entry name" value="ZINC/IRON TRANSPORTER"/>
    <property type="match status" value="1"/>
</dbReference>
<evidence type="ECO:0000256" key="7">
    <source>
        <dbReference type="ARBA" id="ARBA00022989"/>
    </source>
</evidence>
<evidence type="ECO:0000256" key="9">
    <source>
        <dbReference type="ARBA" id="ARBA00023136"/>
    </source>
</evidence>
<protein>
    <recommendedName>
        <fullName evidence="11">Zinc transporter ZIP3</fullName>
    </recommendedName>
    <alternativeName>
        <fullName evidence="13">Solute carrier family 39 member 3</fullName>
    </alternativeName>
    <alternativeName>
        <fullName evidence="12">Zrt- and Irt-like protein 3</fullName>
    </alternativeName>
</protein>
<evidence type="ECO:0000256" key="1">
    <source>
        <dbReference type="ARBA" id="ARBA00004424"/>
    </source>
</evidence>
<dbReference type="Pfam" id="PF02535">
    <property type="entry name" value="Zip"/>
    <property type="match status" value="1"/>
</dbReference>
<accession>A0AAV6V3P7</accession>
<dbReference type="Proteomes" id="UP000827092">
    <property type="component" value="Unassembled WGS sequence"/>
</dbReference>
<keyword evidence="5" id="KW-0862">Zinc</keyword>
<evidence type="ECO:0000256" key="6">
    <source>
        <dbReference type="ARBA" id="ARBA00022906"/>
    </source>
</evidence>
<evidence type="ECO:0000256" key="10">
    <source>
        <dbReference type="ARBA" id="ARBA00036307"/>
    </source>
</evidence>
<dbReference type="AlphaFoldDB" id="A0AAV6V3P7"/>
<gene>
    <name evidence="15" type="ORF">JTE90_029475</name>
</gene>
<feature type="transmembrane region" description="Helical" evidence="14">
    <location>
        <begin position="6"/>
        <end position="32"/>
    </location>
</feature>
<evidence type="ECO:0000256" key="12">
    <source>
        <dbReference type="ARBA" id="ARBA00041702"/>
    </source>
</evidence>
<reference evidence="15 16" key="1">
    <citation type="journal article" date="2022" name="Nat. Ecol. Evol.">
        <title>A masculinizing supergene underlies an exaggerated male reproductive morph in a spider.</title>
        <authorList>
            <person name="Hendrickx F."/>
            <person name="De Corte Z."/>
            <person name="Sonet G."/>
            <person name="Van Belleghem S.M."/>
            <person name="Kostlbacher S."/>
            <person name="Vangestel C."/>
        </authorList>
    </citation>
    <scope>NUCLEOTIDE SEQUENCE [LARGE SCALE GENOMIC DNA]</scope>
    <source>
        <strain evidence="15">W744_W776</strain>
    </source>
</reference>
<comment type="subcellular location">
    <subcellularLocation>
        <location evidence="1">Apical cell membrane</location>
        <topology evidence="1">Multi-pass membrane protein</topology>
    </subcellularLocation>
</comment>
<keyword evidence="6" id="KW-0864">Zinc transport</keyword>
<evidence type="ECO:0000256" key="8">
    <source>
        <dbReference type="ARBA" id="ARBA00023065"/>
    </source>
</evidence>
<evidence type="ECO:0000256" key="14">
    <source>
        <dbReference type="SAM" id="Phobius"/>
    </source>
</evidence>
<keyword evidence="16" id="KW-1185">Reference proteome</keyword>
<name>A0AAV6V3P7_9ARAC</name>
<comment type="catalytic activity">
    <reaction evidence="10">
        <text>Zn(2+)(in) = Zn(2+)(out)</text>
        <dbReference type="Rhea" id="RHEA:29351"/>
        <dbReference type="ChEBI" id="CHEBI:29105"/>
    </reaction>
    <physiologicalReaction direction="left-to-right" evidence="10">
        <dbReference type="Rhea" id="RHEA:29352"/>
    </physiologicalReaction>
</comment>
<evidence type="ECO:0000313" key="16">
    <source>
        <dbReference type="Proteomes" id="UP000827092"/>
    </source>
</evidence>